<comment type="caution">
    <text evidence="1">The sequence shown here is derived from an EMBL/GenBank/DDBJ whole genome shotgun (WGS) entry which is preliminary data.</text>
</comment>
<dbReference type="Proteomes" id="UP001642360">
    <property type="component" value="Unassembled WGS sequence"/>
</dbReference>
<dbReference type="AlphaFoldDB" id="A0ABC8U2Q1"/>
<evidence type="ECO:0000313" key="1">
    <source>
        <dbReference type="EMBL" id="CAK9176034.1"/>
    </source>
</evidence>
<reference evidence="1 2" key="1">
    <citation type="submission" date="2024-02" db="EMBL/GenBank/DDBJ databases">
        <authorList>
            <person name="Vignale AGUSTIN F."/>
            <person name="Sosa J E."/>
            <person name="Modenutti C."/>
        </authorList>
    </citation>
    <scope>NUCLEOTIDE SEQUENCE [LARGE SCALE GENOMIC DNA]</scope>
</reference>
<sequence>ASLDWVAKASHFLPSGKDKPLLSSGNGQVNMSNELKKSPCLCLVYLFIDWHEGATFAFGSRTLRVVRSSTFVKWRE</sequence>
<gene>
    <name evidence="1" type="ORF">ILEXP_LOCUS45873</name>
</gene>
<keyword evidence="2" id="KW-1185">Reference proteome</keyword>
<proteinExistence type="predicted"/>
<evidence type="ECO:0000313" key="2">
    <source>
        <dbReference type="Proteomes" id="UP001642360"/>
    </source>
</evidence>
<dbReference type="EMBL" id="CAUOFW020006732">
    <property type="protein sequence ID" value="CAK9176034.1"/>
    <property type="molecule type" value="Genomic_DNA"/>
</dbReference>
<accession>A0ABC8U2Q1</accession>
<feature type="non-terminal residue" evidence="1">
    <location>
        <position position="1"/>
    </location>
</feature>
<protein>
    <submittedName>
        <fullName evidence="1">Uncharacterized protein</fullName>
    </submittedName>
</protein>
<name>A0ABC8U2Q1_9AQUA</name>
<organism evidence="1 2">
    <name type="scientific">Ilex paraguariensis</name>
    <name type="common">yerba mate</name>
    <dbReference type="NCBI Taxonomy" id="185542"/>
    <lineage>
        <taxon>Eukaryota</taxon>
        <taxon>Viridiplantae</taxon>
        <taxon>Streptophyta</taxon>
        <taxon>Embryophyta</taxon>
        <taxon>Tracheophyta</taxon>
        <taxon>Spermatophyta</taxon>
        <taxon>Magnoliopsida</taxon>
        <taxon>eudicotyledons</taxon>
        <taxon>Gunneridae</taxon>
        <taxon>Pentapetalae</taxon>
        <taxon>asterids</taxon>
        <taxon>campanulids</taxon>
        <taxon>Aquifoliales</taxon>
        <taxon>Aquifoliaceae</taxon>
        <taxon>Ilex</taxon>
    </lineage>
</organism>
<feature type="non-terminal residue" evidence="1">
    <location>
        <position position="76"/>
    </location>
</feature>